<sequence length="493" mass="57568">MKYFVPILIFVFLSVFENSPPEDQKNKSSERPNIVFILADDHRYDYLGFLDKIPELETPNIDFLAENGVVSKNAMVTTSLCSPSRASILTGLYMHNHGIIDNKSPLSDTLRFFPELLQEVGYNTAFLGKWHMGGHDDSPKKGFDKWVSFKGQGKYYSPLLNIDGERVQYSDSSYLTDILTDLSLEFLQEQKGNENPFFLYLSHWGVHSPFEPAKRHENKYGDAQVVYPKSFSGDQKYLHAGYNYELVPRWVKEQRKSWHGVDSLYHGRISFEEVYKQYAETLLSVDESVGRVYKFLYENNLIDNTIIIYMGDNGYQMGEHGLIDKRTAYEASIRVPLIISGPGIRKETVDDMLLNIDIAPTILSLAKKEIPQYYDGKSFKEILYTDQATTHRDTMYYEYYWERIFPQTPTIHAIRTKKWKYVRYHGIWDLNELYDLENDPEELNNLIKNKEHQEVAKNLNTALLNWMYKSEGNAIPVRKDRNQHFNWKTKGTY</sequence>
<dbReference type="CDD" id="cd16031">
    <property type="entry name" value="G6S_like"/>
    <property type="match status" value="1"/>
</dbReference>
<dbReference type="PANTHER" id="PTHR43108:SF8">
    <property type="entry name" value="SD21168P"/>
    <property type="match status" value="1"/>
</dbReference>
<evidence type="ECO:0000256" key="2">
    <source>
        <dbReference type="ARBA" id="ARBA00022729"/>
    </source>
</evidence>
<gene>
    <name evidence="6" type="ORF">HH304_08080</name>
</gene>
<comment type="similarity">
    <text evidence="1">Belongs to the sulfatase family.</text>
</comment>
<organism evidence="6 7">
    <name type="scientific">Marinigracilibium pacificum</name>
    <dbReference type="NCBI Taxonomy" id="2729599"/>
    <lineage>
        <taxon>Bacteria</taxon>
        <taxon>Pseudomonadati</taxon>
        <taxon>Bacteroidota</taxon>
        <taxon>Cytophagia</taxon>
        <taxon>Cytophagales</taxon>
        <taxon>Flammeovirgaceae</taxon>
        <taxon>Marinigracilibium</taxon>
    </lineage>
</organism>
<dbReference type="PANTHER" id="PTHR43108">
    <property type="entry name" value="N-ACETYLGLUCOSAMINE-6-SULFATASE FAMILY MEMBER"/>
    <property type="match status" value="1"/>
</dbReference>
<keyword evidence="4" id="KW-0325">Glycoprotein</keyword>
<comment type="caution">
    <text evidence="6">The sequence shown here is derived from an EMBL/GenBank/DDBJ whole genome shotgun (WGS) entry which is preliminary data.</text>
</comment>
<evidence type="ECO:0000256" key="4">
    <source>
        <dbReference type="ARBA" id="ARBA00023180"/>
    </source>
</evidence>
<dbReference type="RefSeq" id="WP_169680008.1">
    <property type="nucleotide sequence ID" value="NZ_JABBNU010000004.1"/>
</dbReference>
<dbReference type="EMBL" id="JABBNU010000004">
    <property type="protein sequence ID" value="NMM48354.1"/>
    <property type="molecule type" value="Genomic_DNA"/>
</dbReference>
<evidence type="ECO:0000259" key="5">
    <source>
        <dbReference type="Pfam" id="PF00884"/>
    </source>
</evidence>
<evidence type="ECO:0000256" key="3">
    <source>
        <dbReference type="ARBA" id="ARBA00022801"/>
    </source>
</evidence>
<keyword evidence="2" id="KW-0732">Signal</keyword>
<name>A0A848J1J8_9BACT</name>
<feature type="domain" description="Sulfatase N-terminal" evidence="5">
    <location>
        <begin position="32"/>
        <end position="366"/>
    </location>
</feature>
<accession>A0A848J1J8</accession>
<dbReference type="PROSITE" id="PS00523">
    <property type="entry name" value="SULFATASE_1"/>
    <property type="match status" value="1"/>
</dbReference>
<reference evidence="6 7" key="1">
    <citation type="submission" date="2020-04" db="EMBL/GenBank/DDBJ databases">
        <title>Flammeovirgaceae bacterium KN852 isolated from deep sea.</title>
        <authorList>
            <person name="Zhang D.-C."/>
        </authorList>
    </citation>
    <scope>NUCLEOTIDE SEQUENCE [LARGE SCALE GENOMIC DNA]</scope>
    <source>
        <strain evidence="6 7">KN852</strain>
    </source>
</reference>
<dbReference type="InterPro" id="IPR000917">
    <property type="entry name" value="Sulfatase_N"/>
</dbReference>
<dbReference type="Proteomes" id="UP000559010">
    <property type="component" value="Unassembled WGS sequence"/>
</dbReference>
<dbReference type="AlphaFoldDB" id="A0A848J1J8"/>
<keyword evidence="3" id="KW-0378">Hydrolase</keyword>
<dbReference type="InterPro" id="IPR017850">
    <property type="entry name" value="Alkaline_phosphatase_core_sf"/>
</dbReference>
<dbReference type="Gene3D" id="3.40.720.10">
    <property type="entry name" value="Alkaline Phosphatase, subunit A"/>
    <property type="match status" value="1"/>
</dbReference>
<evidence type="ECO:0000313" key="7">
    <source>
        <dbReference type="Proteomes" id="UP000559010"/>
    </source>
</evidence>
<evidence type="ECO:0000256" key="1">
    <source>
        <dbReference type="ARBA" id="ARBA00008779"/>
    </source>
</evidence>
<protein>
    <submittedName>
        <fullName evidence="6">Sulfatase</fullName>
    </submittedName>
</protein>
<keyword evidence="7" id="KW-1185">Reference proteome</keyword>
<evidence type="ECO:0000313" key="6">
    <source>
        <dbReference type="EMBL" id="NMM48354.1"/>
    </source>
</evidence>
<proteinExistence type="inferred from homology"/>
<dbReference type="Pfam" id="PF00884">
    <property type="entry name" value="Sulfatase"/>
    <property type="match status" value="1"/>
</dbReference>
<dbReference type="GO" id="GO:0016787">
    <property type="term" value="F:hydrolase activity"/>
    <property type="evidence" value="ECO:0007669"/>
    <property type="project" value="UniProtKB-KW"/>
</dbReference>
<dbReference type="SUPFAM" id="SSF53649">
    <property type="entry name" value="Alkaline phosphatase-like"/>
    <property type="match status" value="1"/>
</dbReference>
<dbReference type="InterPro" id="IPR024607">
    <property type="entry name" value="Sulfatase_CS"/>
</dbReference>